<organism evidence="2 3">
    <name type="scientific">Blattamonas nauphoetae</name>
    <dbReference type="NCBI Taxonomy" id="2049346"/>
    <lineage>
        <taxon>Eukaryota</taxon>
        <taxon>Metamonada</taxon>
        <taxon>Preaxostyla</taxon>
        <taxon>Oxymonadida</taxon>
        <taxon>Blattamonas</taxon>
    </lineage>
</organism>
<comment type="caution">
    <text evidence="2">The sequence shown here is derived from an EMBL/GenBank/DDBJ whole genome shotgun (WGS) entry which is preliminary data.</text>
</comment>
<proteinExistence type="predicted"/>
<reference evidence="2 3" key="1">
    <citation type="journal article" date="2022" name="bioRxiv">
        <title>Genomics of Preaxostyla Flagellates Illuminates Evolutionary Transitions and the Path Towards Mitochondrial Loss.</title>
        <authorList>
            <person name="Novak L.V.F."/>
            <person name="Treitli S.C."/>
            <person name="Pyrih J."/>
            <person name="Halakuc P."/>
            <person name="Pipaliya S.V."/>
            <person name="Vacek V."/>
            <person name="Brzon O."/>
            <person name="Soukal P."/>
            <person name="Eme L."/>
            <person name="Dacks J.B."/>
            <person name="Karnkowska A."/>
            <person name="Elias M."/>
            <person name="Hampl V."/>
        </authorList>
    </citation>
    <scope>NUCLEOTIDE SEQUENCE [LARGE SCALE GENOMIC DNA]</scope>
    <source>
        <strain evidence="2">NAU3</strain>
        <tissue evidence="2">Gut</tissue>
    </source>
</reference>
<feature type="region of interest" description="Disordered" evidence="1">
    <location>
        <begin position="458"/>
        <end position="492"/>
    </location>
</feature>
<dbReference type="Proteomes" id="UP001281761">
    <property type="component" value="Unassembled WGS sequence"/>
</dbReference>
<feature type="region of interest" description="Disordered" evidence="1">
    <location>
        <begin position="95"/>
        <end position="141"/>
    </location>
</feature>
<protein>
    <recommendedName>
        <fullName evidence="4">VHS domain-containing protein</fullName>
    </recommendedName>
</protein>
<accession>A0ABQ9YF17</accession>
<evidence type="ECO:0008006" key="4">
    <source>
        <dbReference type="Google" id="ProtNLM"/>
    </source>
</evidence>
<feature type="compositionally biased region" description="Polar residues" evidence="1">
    <location>
        <begin position="475"/>
        <end position="492"/>
    </location>
</feature>
<gene>
    <name evidence="2" type="ORF">BLNAU_2839</name>
</gene>
<feature type="region of interest" description="Disordered" evidence="1">
    <location>
        <begin position="392"/>
        <end position="418"/>
    </location>
</feature>
<dbReference type="EMBL" id="JARBJD010000012">
    <property type="protein sequence ID" value="KAK2962179.1"/>
    <property type="molecule type" value="Genomic_DNA"/>
</dbReference>
<sequence>MKPTGIPVSGIELETIVNFTNRGASDSEKIVKSLIIHFGSSSVDVRLKAANAIIACLDRATPPSSMEVQDKLDWATYQELGRTILNKMYEKQNRTSNLAAPPPVDPHMSPEVIGSSNRSYEGIGSSAGPSSGSQSSSLLGSLGNAFRGGSQSIGTNDRIDTSFQLSSEIDPRMLSSDAPMNHRPLQTSTYTPNYEANDTVSANTQVTDGKKELNVLSELCSSSGIGVSPPKAQLQQFLEQAVSMDMNHVSHILATLVKHEAVNVRSKAFSVIAALLEDSFLERRPDTITYFNKQKKIIKEHGKKVTNSSVKAKVRQIFKKLQIEDDISTPKPSQSYPIQESLSGLDIGSTTNEFFFLAQTSQVDDDPFGLNSNFTKPPTSSTIPTQNDITMQFFSTPSQPSPTPPQQHNPQLNPSSSVDDIMASFSQSFGTPQTQSQGQYGQYHQGSSVSDVFQFTQPQHQSAPFPPQQPPQNQTFSFTDIKTDPVQKQTQDSASAFDFMNSDKTDAFSFVDDLLNKP</sequence>
<evidence type="ECO:0000256" key="1">
    <source>
        <dbReference type="SAM" id="MobiDB-lite"/>
    </source>
</evidence>
<keyword evidence="3" id="KW-1185">Reference proteome</keyword>
<feature type="compositionally biased region" description="Polar residues" evidence="1">
    <location>
        <begin position="408"/>
        <end position="418"/>
    </location>
</feature>
<evidence type="ECO:0000313" key="3">
    <source>
        <dbReference type="Proteomes" id="UP001281761"/>
    </source>
</evidence>
<name>A0ABQ9YF17_9EUKA</name>
<feature type="compositionally biased region" description="Low complexity" evidence="1">
    <location>
        <begin position="122"/>
        <end position="141"/>
    </location>
</feature>
<evidence type="ECO:0000313" key="2">
    <source>
        <dbReference type="EMBL" id="KAK2962179.1"/>
    </source>
</evidence>